<dbReference type="EMBL" id="CP003740">
    <property type="protein sequence ID" value="AGI69693.1"/>
    <property type="molecule type" value="Genomic_DNA"/>
</dbReference>
<dbReference type="AlphaFoldDB" id="M9RD56"/>
<protein>
    <submittedName>
        <fullName evidence="2">Uncharacterized protein</fullName>
    </submittedName>
</protein>
<dbReference type="HOGENOM" id="CLU_2143301_0_0_5"/>
<dbReference type="KEGG" id="oat:OAN307_c43070"/>
<keyword evidence="3" id="KW-1185">Reference proteome</keyword>
<evidence type="ECO:0000313" key="2">
    <source>
        <dbReference type="EMBL" id="AGI69693.1"/>
    </source>
</evidence>
<proteinExistence type="predicted"/>
<organism evidence="2 3">
    <name type="scientific">Octadecabacter antarcticus 307</name>
    <dbReference type="NCBI Taxonomy" id="391626"/>
    <lineage>
        <taxon>Bacteria</taxon>
        <taxon>Pseudomonadati</taxon>
        <taxon>Pseudomonadota</taxon>
        <taxon>Alphaproteobacteria</taxon>
        <taxon>Rhodobacterales</taxon>
        <taxon>Roseobacteraceae</taxon>
        <taxon>Octadecabacter</taxon>
    </lineage>
</organism>
<dbReference type="Proteomes" id="UP000005307">
    <property type="component" value="Chromosome"/>
</dbReference>
<evidence type="ECO:0000256" key="1">
    <source>
        <dbReference type="SAM" id="SignalP"/>
    </source>
</evidence>
<reference evidence="2 3" key="1">
    <citation type="journal article" date="2013" name="PLoS ONE">
        <title>Poles Apart: Arctic and Antarctic Octadecabacter strains Share High Genome Plasticity and a New Type of Xanthorhodopsin.</title>
        <authorList>
            <person name="Vollmers J."/>
            <person name="Voget S."/>
            <person name="Dietrich S."/>
            <person name="Gollnow K."/>
            <person name="Smits M."/>
            <person name="Meyer K."/>
            <person name="Brinkhoff T."/>
            <person name="Simon M."/>
            <person name="Daniel R."/>
        </authorList>
    </citation>
    <scope>NUCLEOTIDE SEQUENCE [LARGE SCALE GENOMIC DNA]</scope>
    <source>
        <strain evidence="2 3">307</strain>
    </source>
</reference>
<feature type="signal peptide" evidence="1">
    <location>
        <begin position="1"/>
        <end position="23"/>
    </location>
</feature>
<name>M9RD56_9RHOB</name>
<dbReference type="RefSeq" id="WP_015501613.1">
    <property type="nucleotide sequence ID" value="NC_020911.1"/>
</dbReference>
<gene>
    <name evidence="2" type="ORF">OAN307_c43070</name>
</gene>
<sequence>MKILTLFPPVAFAVFAMSAPAIAATLTGQQFMDLHAGKCVSYTGPSIGTQCYAADGTTQYDDTTYGTDTGTWEVRGNEVCERFVNDPGLDCGLITSMGGGTYSDGSYTWTIN</sequence>
<feature type="chain" id="PRO_5004102135" evidence="1">
    <location>
        <begin position="24"/>
        <end position="112"/>
    </location>
</feature>
<dbReference type="STRING" id="391626.OAN307_c43070"/>
<keyword evidence="1" id="KW-0732">Signal</keyword>
<evidence type="ECO:0000313" key="3">
    <source>
        <dbReference type="Proteomes" id="UP000005307"/>
    </source>
</evidence>
<accession>M9RD56</accession>